<keyword evidence="2" id="KW-1185">Reference proteome</keyword>
<name>A0A5F0D1T6_9MICO</name>
<accession>A0A5F0D1T6</accession>
<proteinExistence type="predicted"/>
<protein>
    <recommendedName>
        <fullName evidence="3">Antitoxin VbhA domain-containing protein</fullName>
    </recommendedName>
</protein>
<sequence length="79" mass="8367">MTTQNSSATPAGQPYADIERAMAVIEKGQQLAGHFPSAEALDSARRVLTGELSPEGAEIELNEALARIVDEERDAINGS</sequence>
<gene>
    <name evidence="1" type="ORF">E3O10_17725</name>
</gene>
<evidence type="ECO:0000313" key="1">
    <source>
        <dbReference type="EMBL" id="TFB82343.1"/>
    </source>
</evidence>
<evidence type="ECO:0008006" key="3">
    <source>
        <dbReference type="Google" id="ProtNLM"/>
    </source>
</evidence>
<dbReference type="Proteomes" id="UP000297654">
    <property type="component" value="Unassembled WGS sequence"/>
</dbReference>
<reference evidence="1 2" key="1">
    <citation type="submission" date="2019-03" db="EMBL/GenBank/DDBJ databases">
        <title>Genomics of glacier-inhabiting Cryobacterium strains.</title>
        <authorList>
            <person name="Liu Q."/>
            <person name="Xin Y.-H."/>
        </authorList>
    </citation>
    <scope>NUCLEOTIDE SEQUENCE [LARGE SCALE GENOMIC DNA]</scope>
    <source>
        <strain evidence="1 2">Hh15</strain>
    </source>
</reference>
<dbReference type="OrthoDB" id="5119105at2"/>
<comment type="caution">
    <text evidence="1">The sequence shown here is derived from an EMBL/GenBank/DDBJ whole genome shotgun (WGS) entry which is preliminary data.</text>
</comment>
<dbReference type="AlphaFoldDB" id="A0A5F0D1T6"/>
<organism evidence="1 2">
    <name type="scientific">Cryobacterium luteum</name>
    <dbReference type="NCBI Taxonomy" id="1424661"/>
    <lineage>
        <taxon>Bacteria</taxon>
        <taxon>Bacillati</taxon>
        <taxon>Actinomycetota</taxon>
        <taxon>Actinomycetes</taxon>
        <taxon>Micrococcales</taxon>
        <taxon>Microbacteriaceae</taxon>
        <taxon>Cryobacterium</taxon>
    </lineage>
</organism>
<evidence type="ECO:0000313" key="2">
    <source>
        <dbReference type="Proteomes" id="UP000297654"/>
    </source>
</evidence>
<dbReference type="RefSeq" id="WP_092112298.1">
    <property type="nucleotide sequence ID" value="NZ_FOCN01000023.1"/>
</dbReference>
<dbReference type="EMBL" id="SOFF01000062">
    <property type="protein sequence ID" value="TFB82343.1"/>
    <property type="molecule type" value="Genomic_DNA"/>
</dbReference>